<evidence type="ECO:0008006" key="4">
    <source>
        <dbReference type="Google" id="ProtNLM"/>
    </source>
</evidence>
<evidence type="ECO:0000313" key="3">
    <source>
        <dbReference type="Proteomes" id="UP001500729"/>
    </source>
</evidence>
<feature type="transmembrane region" description="Helical" evidence="1">
    <location>
        <begin position="6"/>
        <end position="28"/>
    </location>
</feature>
<gene>
    <name evidence="2" type="ORF">GCM10009533_08080</name>
</gene>
<name>A0ABP3M1M1_SACER</name>
<keyword evidence="3" id="KW-1185">Reference proteome</keyword>
<protein>
    <recommendedName>
        <fullName evidence="4">Secreted protein</fullName>
    </recommendedName>
</protein>
<dbReference type="EMBL" id="BAAAGS010000003">
    <property type="protein sequence ID" value="GAA0511584.1"/>
    <property type="molecule type" value="Genomic_DNA"/>
</dbReference>
<evidence type="ECO:0000313" key="2">
    <source>
        <dbReference type="EMBL" id="GAA0511584.1"/>
    </source>
</evidence>
<evidence type="ECO:0000256" key="1">
    <source>
        <dbReference type="SAM" id="Phobius"/>
    </source>
</evidence>
<sequence length="76" mass="8717">MGNLDTGIISLLIASGTLLLSLLTLARIQRMRLEKEYRLRNEESTRIASETHQMRTELNALKEQIRELHKLLTEAA</sequence>
<accession>A0ABP3M1M1</accession>
<dbReference type="RefSeq" id="WP_009949575.1">
    <property type="nucleotide sequence ID" value="NZ_BAAAGS010000003.1"/>
</dbReference>
<keyword evidence="1" id="KW-1133">Transmembrane helix</keyword>
<keyword evidence="1" id="KW-0812">Transmembrane</keyword>
<proteinExistence type="predicted"/>
<keyword evidence="1" id="KW-0472">Membrane</keyword>
<comment type="caution">
    <text evidence="2">The sequence shown here is derived from an EMBL/GenBank/DDBJ whole genome shotgun (WGS) entry which is preliminary data.</text>
</comment>
<dbReference type="Proteomes" id="UP001500729">
    <property type="component" value="Unassembled WGS sequence"/>
</dbReference>
<organism evidence="2 3">
    <name type="scientific">Saccharopolyspora erythraea</name>
    <name type="common">Streptomyces erythraeus</name>
    <dbReference type="NCBI Taxonomy" id="1836"/>
    <lineage>
        <taxon>Bacteria</taxon>
        <taxon>Bacillati</taxon>
        <taxon>Actinomycetota</taxon>
        <taxon>Actinomycetes</taxon>
        <taxon>Pseudonocardiales</taxon>
        <taxon>Pseudonocardiaceae</taxon>
        <taxon>Saccharopolyspora</taxon>
    </lineage>
</organism>
<reference evidence="3" key="1">
    <citation type="journal article" date="2019" name="Int. J. Syst. Evol. Microbiol.">
        <title>The Global Catalogue of Microorganisms (GCM) 10K type strain sequencing project: providing services to taxonomists for standard genome sequencing and annotation.</title>
        <authorList>
            <consortium name="The Broad Institute Genomics Platform"/>
            <consortium name="The Broad Institute Genome Sequencing Center for Infectious Disease"/>
            <person name="Wu L."/>
            <person name="Ma J."/>
        </authorList>
    </citation>
    <scope>NUCLEOTIDE SEQUENCE [LARGE SCALE GENOMIC DNA]</scope>
    <source>
        <strain evidence="3">JCM 10303</strain>
    </source>
</reference>